<sequence length="505" mass="54343">MIKKTVLATLVTLTFTATAAQAENFSDQAPIIKPVVANGKSVLVDNTHGQTAGAADWVIDGAFSDFGQGIAAKGYQVKELRKGTPITYEDLVVHDVFVIPEANIPFKQSEQDAILKYVKGGGSVFFIADHYNADRNLNRYDSSEIFNGYRRGAYTDPMKGMSTEEKQSARMAGVTSTDWLASNFGVRFRYNALNNITATDIARDAGAFGITNGVNSVAMHAGSTIALTNPDIAKGLVYLPSGLTSTDKWGPAVDQGVYFGGGKEEGAYAAISKVGLGKAAFIGDSSMVEDATPKYLREDNGQIKKTYDGYKEQNDSTLLTNVIDWLAEDEAYTSFKEKGLTLDKASPILPFEVPSVSTEPESEPWSSPAATYKWYDESTFKQRSYGYKAEAVPAPQSGYDFVLPEITNGTSFNVKLTFSGLTPNTTYNNLKVGIYNAGGTQLGSFYMNGQWSATGYSPSFTMTTDASGAAVTTLTVKTTKGITGSASIRLKRGTSTLYTEALSIK</sequence>
<protein>
    <submittedName>
        <fullName evidence="2">DNA-binding protein</fullName>
    </submittedName>
</protein>
<feature type="signal peptide" evidence="1">
    <location>
        <begin position="1"/>
        <end position="19"/>
    </location>
</feature>
<keyword evidence="2" id="KW-0238">DNA-binding</keyword>
<dbReference type="AlphaFoldDB" id="A0A4R6BTY9"/>
<keyword evidence="3" id="KW-1185">Reference proteome</keyword>
<dbReference type="PANTHER" id="PTHR12969">
    <property type="entry name" value="NGD5/OSM-6/IFT52"/>
    <property type="match status" value="1"/>
</dbReference>
<dbReference type="SUPFAM" id="SSF52317">
    <property type="entry name" value="Class I glutamine amidotransferase-like"/>
    <property type="match status" value="1"/>
</dbReference>
<dbReference type="InterPro" id="IPR039975">
    <property type="entry name" value="IFT52"/>
</dbReference>
<evidence type="ECO:0000313" key="2">
    <source>
        <dbReference type="EMBL" id="TDM10478.1"/>
    </source>
</evidence>
<evidence type="ECO:0000313" key="3">
    <source>
        <dbReference type="Proteomes" id="UP000294802"/>
    </source>
</evidence>
<evidence type="ECO:0000256" key="1">
    <source>
        <dbReference type="SAM" id="SignalP"/>
    </source>
</evidence>
<proteinExistence type="predicted"/>
<keyword evidence="1" id="KW-0732">Signal</keyword>
<dbReference type="Proteomes" id="UP000294802">
    <property type="component" value="Unassembled WGS sequence"/>
</dbReference>
<comment type="caution">
    <text evidence="2">The sequence shown here is derived from an EMBL/GenBank/DDBJ whole genome shotgun (WGS) entry which is preliminary data.</text>
</comment>
<dbReference type="PANTHER" id="PTHR12969:SF7">
    <property type="entry name" value="INTRAFLAGELLAR TRANSPORT PROTEIN 52 HOMOLOG"/>
    <property type="match status" value="1"/>
</dbReference>
<dbReference type="EMBL" id="SCWB01000011">
    <property type="protein sequence ID" value="TDM10478.1"/>
    <property type="molecule type" value="Genomic_DNA"/>
</dbReference>
<dbReference type="OrthoDB" id="9801679at2"/>
<dbReference type="InterPro" id="IPR029062">
    <property type="entry name" value="Class_I_gatase-like"/>
</dbReference>
<reference evidence="2 3" key="1">
    <citation type="submission" date="2019-01" db="EMBL/GenBank/DDBJ databases">
        <title>Draft genome sequences of the type strains of six Macrococcus species.</title>
        <authorList>
            <person name="Mazhar S."/>
            <person name="Altermann E."/>
            <person name="Hill C."/>
            <person name="Mcauliffe O."/>
        </authorList>
    </citation>
    <scope>NUCLEOTIDE SEQUENCE [LARGE SCALE GENOMIC DNA]</scope>
    <source>
        <strain evidence="2 3">CCM4815</strain>
    </source>
</reference>
<feature type="chain" id="PRO_5039224450" evidence="1">
    <location>
        <begin position="20"/>
        <end position="505"/>
    </location>
</feature>
<name>A0A4R6BTY9_9STAP</name>
<dbReference type="GO" id="GO:0003677">
    <property type="term" value="F:DNA binding"/>
    <property type="evidence" value="ECO:0007669"/>
    <property type="project" value="UniProtKB-KW"/>
</dbReference>
<accession>A0A4R6BTY9</accession>
<gene>
    <name evidence="2" type="ORF">ERX29_07355</name>
</gene>
<organism evidence="2 3">
    <name type="scientific">Macrococcus lamae</name>
    <dbReference type="NCBI Taxonomy" id="198484"/>
    <lineage>
        <taxon>Bacteria</taxon>
        <taxon>Bacillati</taxon>
        <taxon>Bacillota</taxon>
        <taxon>Bacilli</taxon>
        <taxon>Bacillales</taxon>
        <taxon>Staphylococcaceae</taxon>
        <taxon>Macrococcus</taxon>
    </lineage>
</organism>
<dbReference type="RefSeq" id="WP_133444059.1">
    <property type="nucleotide sequence ID" value="NZ_SCWB01000011.1"/>
</dbReference>